<evidence type="ECO:0000313" key="2">
    <source>
        <dbReference type="Proteomes" id="UP001497444"/>
    </source>
</evidence>
<keyword evidence="2" id="KW-1185">Reference proteome</keyword>
<proteinExistence type="predicted"/>
<evidence type="ECO:0000313" key="1">
    <source>
        <dbReference type="EMBL" id="CAK9263517.1"/>
    </source>
</evidence>
<gene>
    <name evidence="1" type="ORF">CSSPJE1EN1_LOCUS8995</name>
</gene>
<sequence>MVVRLKICAQSVDIRTTLSWLRIAPCNAACREGANDVRLRWSRGPTQKRIVEGERRWRCRRGLRTSCTIGQGPGCADERWQCFTIEVVIQAVEQSRSHNMRVTVAVDLGYQQGIS</sequence>
<name>A0ABP0WDE5_9BRYO</name>
<protein>
    <submittedName>
        <fullName evidence="1">Uncharacterized protein</fullName>
    </submittedName>
</protein>
<dbReference type="EMBL" id="OZ020110">
    <property type="protein sequence ID" value="CAK9263517.1"/>
    <property type="molecule type" value="Genomic_DNA"/>
</dbReference>
<accession>A0ABP0WDE5</accession>
<organism evidence="1 2">
    <name type="scientific">Sphagnum jensenii</name>
    <dbReference type="NCBI Taxonomy" id="128206"/>
    <lineage>
        <taxon>Eukaryota</taxon>
        <taxon>Viridiplantae</taxon>
        <taxon>Streptophyta</taxon>
        <taxon>Embryophyta</taxon>
        <taxon>Bryophyta</taxon>
        <taxon>Sphagnophytina</taxon>
        <taxon>Sphagnopsida</taxon>
        <taxon>Sphagnales</taxon>
        <taxon>Sphagnaceae</taxon>
        <taxon>Sphagnum</taxon>
    </lineage>
</organism>
<reference evidence="1" key="1">
    <citation type="submission" date="2024-02" db="EMBL/GenBank/DDBJ databases">
        <authorList>
            <consortium name="ELIXIR-Norway"/>
            <consortium name="Elixir Norway"/>
        </authorList>
    </citation>
    <scope>NUCLEOTIDE SEQUENCE</scope>
</reference>
<dbReference type="Proteomes" id="UP001497444">
    <property type="component" value="Chromosome 15"/>
</dbReference>